<name>A0AAW8WIJ7_LACPE</name>
<proteinExistence type="predicted"/>
<evidence type="ECO:0000313" key="1">
    <source>
        <dbReference type="EMBL" id="MDT7040128.1"/>
    </source>
</evidence>
<sequence length="44" mass="5187">MADERPPILVQLTIDIRRLVFQANFEIIFMMIYDIRMSTGLAED</sequence>
<dbReference type="AlphaFoldDB" id="A0AAW8WIJ7"/>
<dbReference type="RefSeq" id="WP_257790725.1">
    <property type="nucleotide sequence ID" value="NZ_BOUG01000003.1"/>
</dbReference>
<dbReference type="EMBL" id="JAVLAO010000001">
    <property type="protein sequence ID" value="MDT7040128.1"/>
    <property type="molecule type" value="Genomic_DNA"/>
</dbReference>
<organism evidence="1 2">
    <name type="scientific">Lactiplantibacillus pentosus</name>
    <name type="common">Lactobacillus pentosus</name>
    <dbReference type="NCBI Taxonomy" id="1589"/>
    <lineage>
        <taxon>Bacteria</taxon>
        <taxon>Bacillati</taxon>
        <taxon>Bacillota</taxon>
        <taxon>Bacilli</taxon>
        <taxon>Lactobacillales</taxon>
        <taxon>Lactobacillaceae</taxon>
        <taxon>Lactiplantibacillus</taxon>
    </lineage>
</organism>
<accession>A0AAW8WIJ7</accession>
<gene>
    <name evidence="1" type="ORF">RI555_14365</name>
</gene>
<evidence type="ECO:0000313" key="2">
    <source>
        <dbReference type="Proteomes" id="UP001263852"/>
    </source>
</evidence>
<protein>
    <submittedName>
        <fullName evidence="1">Uncharacterized protein</fullName>
    </submittedName>
</protein>
<comment type="caution">
    <text evidence="1">The sequence shown here is derived from an EMBL/GenBank/DDBJ whole genome shotgun (WGS) entry which is preliminary data.</text>
</comment>
<reference evidence="1" key="1">
    <citation type="submission" date="2023-08" db="EMBL/GenBank/DDBJ databases">
        <authorList>
            <person name="Page C.A."/>
            <person name="Perez-Diaz I.M."/>
        </authorList>
    </citation>
    <scope>NUCLEOTIDE SEQUENCE</scope>
    <source>
        <strain evidence="1">1.8.9</strain>
    </source>
</reference>
<dbReference type="Proteomes" id="UP001263852">
    <property type="component" value="Unassembled WGS sequence"/>
</dbReference>